<dbReference type="InterPro" id="IPR029058">
    <property type="entry name" value="AB_hydrolase_fold"/>
</dbReference>
<evidence type="ECO:0000313" key="6">
    <source>
        <dbReference type="EMBL" id="XCM78573.1"/>
    </source>
</evidence>
<dbReference type="Gene3D" id="3.30.559.10">
    <property type="entry name" value="Chloramphenicol acetyltransferase-like domain"/>
    <property type="match status" value="1"/>
</dbReference>
<dbReference type="Gene3D" id="3.40.50.12780">
    <property type="entry name" value="N-terminal domain of ligase-like"/>
    <property type="match status" value="1"/>
</dbReference>
<reference evidence="6" key="1">
    <citation type="submission" date="2024-06" db="EMBL/GenBank/DDBJ databases">
        <title>The genome sequences of Kitasatospora sp. strain HUAS MG31.</title>
        <authorList>
            <person name="Mo P."/>
        </authorList>
    </citation>
    <scope>NUCLEOTIDE SEQUENCE</scope>
    <source>
        <strain evidence="6">HUAS MG31</strain>
    </source>
</reference>
<accession>A0AAU8JU18</accession>
<dbReference type="GO" id="GO:0031177">
    <property type="term" value="F:phosphopantetheine binding"/>
    <property type="evidence" value="ECO:0007669"/>
    <property type="project" value="InterPro"/>
</dbReference>
<dbReference type="InterPro" id="IPR010071">
    <property type="entry name" value="AA_adenyl_dom"/>
</dbReference>
<name>A0AAU8JU18_9ACTN</name>
<dbReference type="RefSeq" id="WP_354638570.1">
    <property type="nucleotide sequence ID" value="NZ_CP159872.1"/>
</dbReference>
<dbReference type="Gene3D" id="3.30.300.30">
    <property type="match status" value="1"/>
</dbReference>
<dbReference type="InterPro" id="IPR020845">
    <property type="entry name" value="AMP-binding_CS"/>
</dbReference>
<proteinExistence type="predicted"/>
<keyword evidence="2" id="KW-0596">Phosphopantetheine</keyword>
<evidence type="ECO:0000256" key="3">
    <source>
        <dbReference type="ARBA" id="ARBA00022553"/>
    </source>
</evidence>
<dbReference type="SUPFAM" id="SSF47336">
    <property type="entry name" value="ACP-like"/>
    <property type="match status" value="1"/>
</dbReference>
<organism evidence="6">
    <name type="scientific">Kitasatospora camelliae</name>
    <dbReference type="NCBI Taxonomy" id="3156397"/>
    <lineage>
        <taxon>Bacteria</taxon>
        <taxon>Bacillati</taxon>
        <taxon>Actinomycetota</taxon>
        <taxon>Actinomycetes</taxon>
        <taxon>Kitasatosporales</taxon>
        <taxon>Streptomycetaceae</taxon>
        <taxon>Kitasatospora</taxon>
    </lineage>
</organism>
<feature type="domain" description="Carrier" evidence="5">
    <location>
        <begin position="528"/>
        <end position="603"/>
    </location>
</feature>
<dbReference type="GO" id="GO:0003824">
    <property type="term" value="F:catalytic activity"/>
    <property type="evidence" value="ECO:0007669"/>
    <property type="project" value="InterPro"/>
</dbReference>
<gene>
    <name evidence="6" type="ORF">ABWK59_06350</name>
</gene>
<dbReference type="InterPro" id="IPR042099">
    <property type="entry name" value="ANL_N_sf"/>
</dbReference>
<dbReference type="InterPro" id="IPR023213">
    <property type="entry name" value="CAT-like_dom_sf"/>
</dbReference>
<sequence length="1030" mass="108471">MLPNPSWNATSAPYPQGESIHGIVQRIAATSPEAPCLVHGDRTVDYGLLDRASDAYAAELAARGIGRGDLVPIRLPRSTELVAAVLAVLKLGAAYALIDGGWPATRVQDVLTQLDAKLLVAADPVDLPVPVPLWSPPAGGLAAVDGRAGAGFRAEAVDGGDPACVFFTSGTTGRPKGVVTPHRATVRLFRPGGFARFDSDTVMPQAAPVPWDGYSLELWSVLLNGGTSLIVDEPYLSPDLLRGAVAERGADTVWLTSSLFNMIVDEDPDALLGLRQVMIGGERVSAPHVRRFLERQPDTALINGYGPVESTVFATTHRIAPEDCDRPNGIPIGSPAPDTQIHILDGDRPCVVGEVGELCIAGDGLALRYLGRPELTAEKFTEVLVDGQPVRVYRTGDLAAWDEDGLLHYRGRADRQVKIRGHRIEPAEVERQIEDLLTPVRRCVVLAVRDGAGTCRALAAFAQPHRGGDPLDGALDTLRPHLVHYHLPEHLVPVADFPLTSNGKLDEHALLALLPDAAEPVATGPATPSGDPLTDLVAETFAAVLGLPAAPVDAAFTSLGGTSLGAGRICARLAAALERPVPVSGLVRNPTALALADWLRRTEPDGAPQAAADTPAELPLTSVQAGFLTRHLLDPEDRTGHCLAAWVVDGPLDGAALDLALADVHHRHQALDSRYLPGRGRTSSVPGGTTAPRAAHQPSTPTVQSALIAARAALSAPLDPVEGRLWHAVVAPTDAGPTVLAYAVHHIAFDGWSESVLAADLATAYTARRAGRAPTWAPVPTAAEAWSIRAAHLDAADLDAQREAAAAALRGVPDLTFPGIPDQGRPRVRRVEIDLAADQLAGLDRAADAAGLTRFAVLLTCYGRALVESTGQDDFAVGVPVAQRIDTRIEPVVGCHIGMVAVRLSGAALAEDTAVAVAESGRRIRQALSCQDVGLDEVVRAVNPPRSARAPLFQTILALQDNVPARLELGDARTGFRRLPYLGIPAELQTEIWPTPGGGLRIVVNSLSTAVPADFARGLAKTLADLVRTL</sequence>
<dbReference type="SUPFAM" id="SSF52777">
    <property type="entry name" value="CoA-dependent acyltransferases"/>
    <property type="match status" value="2"/>
</dbReference>
<dbReference type="PANTHER" id="PTHR45527">
    <property type="entry name" value="NONRIBOSOMAL PEPTIDE SYNTHETASE"/>
    <property type="match status" value="1"/>
</dbReference>
<dbReference type="InterPro" id="IPR045851">
    <property type="entry name" value="AMP-bd_C_sf"/>
</dbReference>
<dbReference type="EMBL" id="CP159872">
    <property type="protein sequence ID" value="XCM78573.1"/>
    <property type="molecule type" value="Genomic_DNA"/>
</dbReference>
<dbReference type="SUPFAM" id="SSF56801">
    <property type="entry name" value="Acetyl-CoA synthetase-like"/>
    <property type="match status" value="1"/>
</dbReference>
<dbReference type="PROSITE" id="PS00455">
    <property type="entry name" value="AMP_BINDING"/>
    <property type="match status" value="1"/>
</dbReference>
<dbReference type="PANTHER" id="PTHR45527:SF1">
    <property type="entry name" value="FATTY ACID SYNTHASE"/>
    <property type="match status" value="1"/>
</dbReference>
<dbReference type="AlphaFoldDB" id="A0AAU8JU18"/>
<dbReference type="Pfam" id="PF00501">
    <property type="entry name" value="AMP-binding"/>
    <property type="match status" value="1"/>
</dbReference>
<dbReference type="GO" id="GO:0044550">
    <property type="term" value="P:secondary metabolite biosynthetic process"/>
    <property type="evidence" value="ECO:0007669"/>
    <property type="project" value="TreeGrafter"/>
</dbReference>
<dbReference type="GO" id="GO:0005737">
    <property type="term" value="C:cytoplasm"/>
    <property type="evidence" value="ECO:0007669"/>
    <property type="project" value="TreeGrafter"/>
</dbReference>
<dbReference type="Gene3D" id="3.40.50.1820">
    <property type="entry name" value="alpha/beta hydrolase"/>
    <property type="match status" value="1"/>
</dbReference>
<dbReference type="Pfam" id="PF00550">
    <property type="entry name" value="PP-binding"/>
    <property type="match status" value="1"/>
</dbReference>
<dbReference type="SMART" id="SM00823">
    <property type="entry name" value="PKS_PP"/>
    <property type="match status" value="1"/>
</dbReference>
<dbReference type="InterPro" id="IPR020806">
    <property type="entry name" value="PKS_PP-bd"/>
</dbReference>
<comment type="cofactor">
    <cofactor evidence="1">
        <name>pantetheine 4'-phosphate</name>
        <dbReference type="ChEBI" id="CHEBI:47942"/>
    </cofactor>
</comment>
<evidence type="ECO:0000256" key="1">
    <source>
        <dbReference type="ARBA" id="ARBA00001957"/>
    </source>
</evidence>
<dbReference type="KEGG" id="kcm:ABWK59_06350"/>
<protein>
    <submittedName>
        <fullName evidence="6">Amino acid adenylation domain-containing protein</fullName>
    </submittedName>
</protein>
<dbReference type="GO" id="GO:0008610">
    <property type="term" value="P:lipid biosynthetic process"/>
    <property type="evidence" value="ECO:0007669"/>
    <property type="project" value="UniProtKB-ARBA"/>
</dbReference>
<dbReference type="GO" id="GO:0043041">
    <property type="term" value="P:amino acid activation for nonribosomal peptide biosynthetic process"/>
    <property type="evidence" value="ECO:0007669"/>
    <property type="project" value="TreeGrafter"/>
</dbReference>
<evidence type="ECO:0000256" key="4">
    <source>
        <dbReference type="SAM" id="MobiDB-lite"/>
    </source>
</evidence>
<dbReference type="InterPro" id="IPR036736">
    <property type="entry name" value="ACP-like_sf"/>
</dbReference>
<dbReference type="InterPro" id="IPR009081">
    <property type="entry name" value="PP-bd_ACP"/>
</dbReference>
<feature type="region of interest" description="Disordered" evidence="4">
    <location>
        <begin position="672"/>
        <end position="698"/>
    </location>
</feature>
<dbReference type="PROSITE" id="PS50075">
    <property type="entry name" value="CARRIER"/>
    <property type="match status" value="1"/>
</dbReference>
<dbReference type="Gene3D" id="3.30.559.30">
    <property type="entry name" value="Nonribosomal peptide synthetase, condensation domain"/>
    <property type="match status" value="1"/>
</dbReference>
<keyword evidence="3" id="KW-0597">Phosphoprotein</keyword>
<evidence type="ECO:0000259" key="5">
    <source>
        <dbReference type="PROSITE" id="PS50075"/>
    </source>
</evidence>
<dbReference type="Pfam" id="PF00668">
    <property type="entry name" value="Condensation"/>
    <property type="match status" value="1"/>
</dbReference>
<dbReference type="GO" id="GO:0017000">
    <property type="term" value="P:antibiotic biosynthetic process"/>
    <property type="evidence" value="ECO:0007669"/>
    <property type="project" value="UniProtKB-ARBA"/>
</dbReference>
<evidence type="ECO:0000256" key="2">
    <source>
        <dbReference type="ARBA" id="ARBA00022450"/>
    </source>
</evidence>
<dbReference type="NCBIfam" id="TIGR01733">
    <property type="entry name" value="AA-adenyl-dom"/>
    <property type="match status" value="1"/>
</dbReference>
<dbReference type="InterPro" id="IPR001242">
    <property type="entry name" value="Condensation_dom"/>
</dbReference>
<dbReference type="InterPro" id="IPR000873">
    <property type="entry name" value="AMP-dep_synth/lig_dom"/>
</dbReference>